<dbReference type="Proteomes" id="UP000030680">
    <property type="component" value="Unassembled WGS sequence"/>
</dbReference>
<evidence type="ECO:0000256" key="3">
    <source>
        <dbReference type="ARBA" id="ARBA00022448"/>
    </source>
</evidence>
<accession>M2XL70</accession>
<dbReference type="GO" id="GO:1990547">
    <property type="term" value="P:mitochondrial phosphate ion transmembrane transport"/>
    <property type="evidence" value="ECO:0007669"/>
    <property type="project" value="InterPro"/>
</dbReference>
<feature type="repeat" description="Solcar" evidence="10">
    <location>
        <begin position="160"/>
        <end position="244"/>
    </location>
</feature>
<dbReference type="SUPFAM" id="SSF103506">
    <property type="entry name" value="Mitochondrial carrier"/>
    <property type="match status" value="1"/>
</dbReference>
<dbReference type="AlphaFoldDB" id="M2XL70"/>
<comment type="similarity">
    <text evidence="2 11">Belongs to the mitochondrial carrier (TC 2.A.29) family.</text>
</comment>
<evidence type="ECO:0000256" key="10">
    <source>
        <dbReference type="PROSITE-ProRule" id="PRU00282"/>
    </source>
</evidence>
<feature type="repeat" description="Solcar" evidence="10">
    <location>
        <begin position="258"/>
        <end position="342"/>
    </location>
</feature>
<evidence type="ECO:0000256" key="8">
    <source>
        <dbReference type="ARBA" id="ARBA00023128"/>
    </source>
</evidence>
<keyword evidence="4 10" id="KW-0812">Transmembrane</keyword>
<dbReference type="Pfam" id="PF00153">
    <property type="entry name" value="Mito_carr"/>
    <property type="match status" value="3"/>
</dbReference>
<dbReference type="PROSITE" id="PS50920">
    <property type="entry name" value="SOLCAR"/>
    <property type="match status" value="3"/>
</dbReference>
<evidence type="ECO:0000256" key="2">
    <source>
        <dbReference type="ARBA" id="ARBA00006375"/>
    </source>
</evidence>
<keyword evidence="7 12" id="KW-1133">Transmembrane helix</keyword>
<evidence type="ECO:0000256" key="4">
    <source>
        <dbReference type="ARBA" id="ARBA00022692"/>
    </source>
</evidence>
<feature type="transmembrane region" description="Helical" evidence="12">
    <location>
        <begin position="314"/>
        <end position="336"/>
    </location>
</feature>
<keyword evidence="14" id="KW-1185">Reference proteome</keyword>
<keyword evidence="9 10" id="KW-0472">Membrane</keyword>
<feature type="transmembrane region" description="Helical" evidence="12">
    <location>
        <begin position="6"/>
        <end position="23"/>
    </location>
</feature>
<dbReference type="GeneID" id="17089586"/>
<dbReference type="PANTHER" id="PTHR45671:SF12">
    <property type="entry name" value="MITOCHONDRIAL PHOSPHATE CARRIER PROTEIN"/>
    <property type="match status" value="1"/>
</dbReference>
<gene>
    <name evidence="13" type="ORF">Gasu_19050</name>
</gene>
<feature type="transmembrane region" description="Helical" evidence="12">
    <location>
        <begin position="118"/>
        <end position="139"/>
    </location>
</feature>
<reference evidence="14" key="1">
    <citation type="journal article" date="2013" name="Science">
        <title>Gene transfer from bacteria and archaea facilitated evolution of an extremophilic eukaryote.</title>
        <authorList>
            <person name="Schonknecht G."/>
            <person name="Chen W.H."/>
            <person name="Ternes C.M."/>
            <person name="Barbier G.G."/>
            <person name="Shrestha R.P."/>
            <person name="Stanke M."/>
            <person name="Brautigam A."/>
            <person name="Baker B.J."/>
            <person name="Banfield J.F."/>
            <person name="Garavito R.M."/>
            <person name="Carr K."/>
            <person name="Wilkerson C."/>
            <person name="Rensing S.A."/>
            <person name="Gagneul D."/>
            <person name="Dickenson N.E."/>
            <person name="Oesterhelt C."/>
            <person name="Lercher M.J."/>
            <person name="Weber A.P."/>
        </authorList>
    </citation>
    <scope>NUCLEOTIDE SEQUENCE [LARGE SCALE GENOMIC DNA]</scope>
    <source>
        <strain evidence="14">074W</strain>
    </source>
</reference>
<dbReference type="GO" id="GO:0005743">
    <property type="term" value="C:mitochondrial inner membrane"/>
    <property type="evidence" value="ECO:0007669"/>
    <property type="project" value="UniProtKB-SubCell"/>
</dbReference>
<dbReference type="KEGG" id="gsl:Gasu_19050"/>
<evidence type="ECO:0000256" key="11">
    <source>
        <dbReference type="RuleBase" id="RU000488"/>
    </source>
</evidence>
<dbReference type="OMA" id="PEYAHKY"/>
<feature type="transmembrane region" description="Helical" evidence="12">
    <location>
        <begin position="30"/>
        <end position="54"/>
    </location>
</feature>
<dbReference type="EMBL" id="KB454496">
    <property type="protein sequence ID" value="EME30892.1"/>
    <property type="molecule type" value="Genomic_DNA"/>
</dbReference>
<dbReference type="Gramene" id="EME30892">
    <property type="protein sequence ID" value="EME30892"/>
    <property type="gene ID" value="Gasu_19050"/>
</dbReference>
<evidence type="ECO:0000256" key="1">
    <source>
        <dbReference type="ARBA" id="ARBA00004448"/>
    </source>
</evidence>
<name>M2XL70_GALSU</name>
<keyword evidence="8" id="KW-0496">Mitochondrion</keyword>
<feature type="repeat" description="Solcar" evidence="10">
    <location>
        <begin position="64"/>
        <end position="148"/>
    </location>
</feature>
<evidence type="ECO:0000313" key="13">
    <source>
        <dbReference type="EMBL" id="EME30892.1"/>
    </source>
</evidence>
<evidence type="ECO:0000256" key="7">
    <source>
        <dbReference type="ARBA" id="ARBA00022989"/>
    </source>
</evidence>
<dbReference type="eggNOG" id="KOG0767">
    <property type="taxonomic scope" value="Eukaryota"/>
</dbReference>
<evidence type="ECO:0000256" key="9">
    <source>
        <dbReference type="ARBA" id="ARBA00023136"/>
    </source>
</evidence>
<feature type="transmembrane region" description="Helical" evidence="12">
    <location>
        <begin position="66"/>
        <end position="87"/>
    </location>
</feature>
<dbReference type="OrthoDB" id="427452at2759"/>
<dbReference type="RefSeq" id="XP_005707412.1">
    <property type="nucleotide sequence ID" value="XM_005707355.1"/>
</dbReference>
<evidence type="ECO:0000313" key="14">
    <source>
        <dbReference type="Proteomes" id="UP000030680"/>
    </source>
</evidence>
<keyword evidence="5" id="KW-0677">Repeat</keyword>
<dbReference type="STRING" id="130081.M2XL70"/>
<evidence type="ECO:0000256" key="5">
    <source>
        <dbReference type="ARBA" id="ARBA00022737"/>
    </source>
</evidence>
<feature type="transmembrane region" description="Helical" evidence="12">
    <location>
        <begin position="159"/>
        <end position="180"/>
    </location>
</feature>
<proteinExistence type="inferred from homology"/>
<dbReference type="InterPro" id="IPR018108">
    <property type="entry name" value="MCP_transmembrane"/>
</dbReference>
<evidence type="ECO:0000256" key="6">
    <source>
        <dbReference type="ARBA" id="ARBA00022792"/>
    </source>
</evidence>
<dbReference type="Gene3D" id="1.50.40.10">
    <property type="entry name" value="Mitochondrial carrier domain"/>
    <property type="match status" value="1"/>
</dbReference>
<dbReference type="InterPro" id="IPR002067">
    <property type="entry name" value="MCP"/>
</dbReference>
<keyword evidence="6" id="KW-0999">Mitochondrion inner membrane</keyword>
<dbReference type="GO" id="GO:0005315">
    <property type="term" value="F:phosphate transmembrane transporter activity"/>
    <property type="evidence" value="ECO:0007669"/>
    <property type="project" value="InterPro"/>
</dbReference>
<protein>
    <submittedName>
        <fullName evidence="13">Mitochondrial carrier, phosphate carrier</fullName>
    </submittedName>
</protein>
<dbReference type="InterPro" id="IPR044677">
    <property type="entry name" value="SLC25A3/Pic2/Mir1-like"/>
</dbReference>
<evidence type="ECO:0000256" key="12">
    <source>
        <dbReference type="SAM" id="Phobius"/>
    </source>
</evidence>
<dbReference type="PRINTS" id="PR00926">
    <property type="entry name" value="MITOCARRIER"/>
</dbReference>
<keyword evidence="3 11" id="KW-0813">Transport</keyword>
<comment type="subcellular location">
    <subcellularLocation>
        <location evidence="1">Mitochondrion inner membrane</location>
        <topology evidence="1">Multi-pass membrane protein</topology>
    </subcellularLocation>
</comment>
<dbReference type="PANTHER" id="PTHR45671">
    <property type="entry name" value="SOLUTE CARRIER FAMILY 25 (MITOCHONDRIAL CARRIER PHOSPHATE CARRIER), MEMBER 3, LIKE-RELATED-RELATED"/>
    <property type="match status" value="1"/>
</dbReference>
<organism evidence="13 14">
    <name type="scientific">Galdieria sulphuraria</name>
    <name type="common">Red alga</name>
    <dbReference type="NCBI Taxonomy" id="130081"/>
    <lineage>
        <taxon>Eukaryota</taxon>
        <taxon>Rhodophyta</taxon>
        <taxon>Bangiophyceae</taxon>
        <taxon>Galdieriales</taxon>
        <taxon>Galdieriaceae</taxon>
        <taxon>Galdieria</taxon>
    </lineage>
</organism>
<sequence>MIDLSDSSWFLLAVFIVVVWWLIRTYIPSYASALDFLGLSLVVSLILLNTFIFLHRLENALSLSQFLKFFAAGGLCACITHAAFVPLDVIKTRLQTNPDKYSRIWPTLKHIYKEEGCLMLFQGFSATAIGYFLHGAFKFSFFEVFKALVTGTNKVQTPFVSFLVASVASILAETVASFSLCPMEAVRIRLVSEPSFARGFVDGLPKMWKGEGYRGLYKGLPYVLLKQIPYTYGQFVSYEVCMKLLSGTSISSSASKTVDLRLSVLCGLFSGIVAAVISQPGDTLLSLVNREGSDMPVSIHTFHILVKRHGPHKLFIGLGARMLLVACMLAGQFFIYDSLKALVGASSSLSSPPSTDENIITQISVHH</sequence>
<dbReference type="InterPro" id="IPR023395">
    <property type="entry name" value="MCP_dom_sf"/>
</dbReference>